<evidence type="ECO:0000313" key="2">
    <source>
        <dbReference type="Proteomes" id="UP000009284"/>
    </source>
</evidence>
<proteinExistence type="predicted"/>
<keyword evidence="2" id="KW-1185">Reference proteome</keyword>
<evidence type="ECO:0000313" key="1">
    <source>
        <dbReference type="EMBL" id="AEP35913.1"/>
    </source>
</evidence>
<reference evidence="1 2" key="2">
    <citation type="journal article" date="2012" name="PLoS ONE">
        <title>Genomic characterization of the taylorella genus.</title>
        <authorList>
            <person name="Hebert L."/>
            <person name="Moumen B."/>
            <person name="Pons N."/>
            <person name="Duquesne F."/>
            <person name="Breuil M.F."/>
            <person name="Goux D."/>
            <person name="Batto J.M."/>
            <person name="Laugier C."/>
            <person name="Renault P."/>
            <person name="Petry S."/>
        </authorList>
    </citation>
    <scope>NUCLEOTIDE SEQUENCE [LARGE SCALE GENOMIC DNA]</scope>
    <source>
        <strain evidence="1 2">MCE3</strain>
    </source>
</reference>
<dbReference type="KEGG" id="tas:TASI_0122"/>
<gene>
    <name evidence="1" type="ordered locus">TASI_0122</name>
</gene>
<dbReference type="Proteomes" id="UP000009284">
    <property type="component" value="Chromosome"/>
</dbReference>
<name>G4QD96_TAYAM</name>
<organism evidence="1 2">
    <name type="scientific">Taylorella asinigenitalis (strain MCE3)</name>
    <dbReference type="NCBI Taxonomy" id="1008459"/>
    <lineage>
        <taxon>Bacteria</taxon>
        <taxon>Pseudomonadati</taxon>
        <taxon>Pseudomonadota</taxon>
        <taxon>Betaproteobacteria</taxon>
        <taxon>Burkholderiales</taxon>
        <taxon>Alcaligenaceae</taxon>
        <taxon>Taylorella</taxon>
    </lineage>
</organism>
<dbReference type="HOGENOM" id="CLU_2792598_0_0_4"/>
<protein>
    <submittedName>
        <fullName evidence="1">Uncharacterized protein</fullName>
    </submittedName>
</protein>
<reference key="1">
    <citation type="submission" date="2011-09" db="EMBL/GenBank/DDBJ databases">
        <title>Genomic characterization of the Taylorella genus.</title>
        <authorList>
            <person name="Hebert L."/>
            <person name="Moumen B."/>
            <person name="Pons N."/>
            <person name="Duquesne F."/>
            <person name="Breuil M.-F."/>
            <person name="Goux D."/>
            <person name="Batto J.-M."/>
            <person name="Renault P."/>
            <person name="Laugier C."/>
            <person name="Petry S."/>
        </authorList>
    </citation>
    <scope>NUCLEOTIDE SEQUENCE</scope>
    <source>
        <strain>MCE3</strain>
    </source>
</reference>
<dbReference type="STRING" id="1008459.TASI_0122"/>
<dbReference type="EMBL" id="CP003059">
    <property type="protein sequence ID" value="AEP35913.1"/>
    <property type="molecule type" value="Genomic_DNA"/>
</dbReference>
<dbReference type="AlphaFoldDB" id="G4QD96"/>
<accession>G4QD96</accession>
<sequence>MLLCSNDKEAIFLGFENVQNIKARNLSINIDLFTLLSADTQIVGYTLFMVHNRMISNSINFDLKTKNS</sequence>